<feature type="compositionally biased region" description="Basic and acidic residues" evidence="4">
    <location>
        <begin position="637"/>
        <end position="646"/>
    </location>
</feature>
<accession>A0A7S4GG11</accession>
<dbReference type="PANTHER" id="PTHR15454">
    <property type="entry name" value="NISCHARIN RELATED"/>
    <property type="match status" value="1"/>
</dbReference>
<feature type="compositionally biased region" description="Low complexity" evidence="4">
    <location>
        <begin position="652"/>
        <end position="665"/>
    </location>
</feature>
<feature type="region of interest" description="Disordered" evidence="4">
    <location>
        <begin position="210"/>
        <end position="232"/>
    </location>
</feature>
<dbReference type="AlphaFoldDB" id="A0A7S4GG11"/>
<feature type="compositionally biased region" description="Basic and acidic residues" evidence="4">
    <location>
        <begin position="350"/>
        <end position="373"/>
    </location>
</feature>
<feature type="coiled-coil region" evidence="3">
    <location>
        <begin position="58"/>
        <end position="85"/>
    </location>
</feature>
<protein>
    <submittedName>
        <fullName evidence="5">Uncharacterized protein</fullName>
    </submittedName>
</protein>
<keyword evidence="1" id="KW-0433">Leucine-rich repeat</keyword>
<evidence type="ECO:0000256" key="2">
    <source>
        <dbReference type="ARBA" id="ARBA00022737"/>
    </source>
</evidence>
<evidence type="ECO:0000256" key="4">
    <source>
        <dbReference type="SAM" id="MobiDB-lite"/>
    </source>
</evidence>
<keyword evidence="2" id="KW-0677">Repeat</keyword>
<dbReference type="Gene3D" id="3.80.10.10">
    <property type="entry name" value="Ribonuclease Inhibitor"/>
    <property type="match status" value="2"/>
</dbReference>
<dbReference type="InterPro" id="IPR032675">
    <property type="entry name" value="LRR_dom_sf"/>
</dbReference>
<feature type="compositionally biased region" description="Polar residues" evidence="4">
    <location>
        <begin position="210"/>
        <end position="219"/>
    </location>
</feature>
<sequence length="671" mass="74578">MKAHAQPGNFSCWFWNAIQAATGFTPEVVDEVKHSHHVSYEIPERRLDEVTWTDQAQLMNLKDHLGEHLTHLKELNQERQKTENSRAPPSDYLSRKKHQLVVDRVKATRPSLSFIYNFFEELNCQKCKIQTLDSSLTQFHQLKQISLTGNQIQVLKNLPDNLEIVNACGNQIAEVDDLSPNAQLRHIGLSFNKMASLCNIAPGNTMSFSHPRPDQSSTFPALPPEQIPSSPSTSPYLPALISLDVGFNDLCDLQSTLQDLGSLPNLIVAVLQGNPIALLPRYREAVICHLPKLQKLDDVDITAEEWEALQLLGADALDPTTPEFNEVSVEIAWLQIDGLTPDPDAQPKVLETENPAKGKKGKDAGKKKEEKKPPAKGGKGKKEDADMPQAPTITHQTCVYVECVFAGATVGTPVCPKQPRMAPPEGEEAAAEPEPIPPVTLGHVEALKLPPSVGLRDALMKPLTFHVWEVFRTITQEVNPDAPEDQQPEPEVVEERKRFGQCDLSFADVLLTKQSKVEVTCKMMPNEFIHIDHMRAEKVKAAEKEEEDKRKAEEERLQKEREAEELARQEEEEMAATMAATAKGAKKKPKPAPKAAGKKEEKKVEAEAAAEEAPKEVDRYVNPCDLEVWLKVALELNRPEPEKAEPTEEELALAGTMKSKASTPKKGGKKK</sequence>
<feature type="region of interest" description="Disordered" evidence="4">
    <location>
        <begin position="539"/>
        <end position="620"/>
    </location>
</feature>
<gene>
    <name evidence="5" type="ORF">EGYM00163_LOCUS47321</name>
</gene>
<dbReference type="GO" id="GO:0005737">
    <property type="term" value="C:cytoplasm"/>
    <property type="evidence" value="ECO:0007669"/>
    <property type="project" value="TreeGrafter"/>
</dbReference>
<dbReference type="SUPFAM" id="SSF52058">
    <property type="entry name" value="L domain-like"/>
    <property type="match status" value="1"/>
</dbReference>
<organism evidence="5">
    <name type="scientific">Eutreptiella gymnastica</name>
    <dbReference type="NCBI Taxonomy" id="73025"/>
    <lineage>
        <taxon>Eukaryota</taxon>
        <taxon>Discoba</taxon>
        <taxon>Euglenozoa</taxon>
        <taxon>Euglenida</taxon>
        <taxon>Spirocuta</taxon>
        <taxon>Euglenophyceae</taxon>
        <taxon>Eutreptiales</taxon>
        <taxon>Eutreptiaceae</taxon>
        <taxon>Eutreptiella</taxon>
    </lineage>
</organism>
<feature type="compositionally biased region" description="Basic and acidic residues" evidence="4">
    <location>
        <begin position="539"/>
        <end position="569"/>
    </location>
</feature>
<evidence type="ECO:0000256" key="1">
    <source>
        <dbReference type="ARBA" id="ARBA00022614"/>
    </source>
</evidence>
<feature type="region of interest" description="Disordered" evidence="4">
    <location>
        <begin position="636"/>
        <end position="671"/>
    </location>
</feature>
<name>A0A7S4GG11_9EUGL</name>
<evidence type="ECO:0000256" key="3">
    <source>
        <dbReference type="SAM" id="Coils"/>
    </source>
</evidence>
<feature type="compositionally biased region" description="Basic and acidic residues" evidence="4">
    <location>
        <begin position="597"/>
        <end position="619"/>
    </location>
</feature>
<dbReference type="PANTHER" id="PTHR15454:SF19">
    <property type="entry name" value="LEUCINE-RICH REPEAT-CONTAINING PROTEIN 51"/>
    <property type="match status" value="1"/>
</dbReference>
<evidence type="ECO:0000313" key="5">
    <source>
        <dbReference type="EMBL" id="CAE0835967.1"/>
    </source>
</evidence>
<proteinExistence type="predicted"/>
<feature type="region of interest" description="Disordered" evidence="4">
    <location>
        <begin position="342"/>
        <end position="389"/>
    </location>
</feature>
<reference evidence="5" key="1">
    <citation type="submission" date="2021-01" db="EMBL/GenBank/DDBJ databases">
        <authorList>
            <person name="Corre E."/>
            <person name="Pelletier E."/>
            <person name="Niang G."/>
            <person name="Scheremetjew M."/>
            <person name="Finn R."/>
            <person name="Kale V."/>
            <person name="Holt S."/>
            <person name="Cochrane G."/>
            <person name="Meng A."/>
            <person name="Brown T."/>
            <person name="Cohen L."/>
        </authorList>
    </citation>
    <scope>NUCLEOTIDE SEQUENCE</scope>
    <source>
        <strain evidence="5">CCMP1594</strain>
    </source>
</reference>
<dbReference type="EMBL" id="HBJA01137536">
    <property type="protein sequence ID" value="CAE0835967.1"/>
    <property type="molecule type" value="Transcribed_RNA"/>
</dbReference>
<keyword evidence="3" id="KW-0175">Coiled coil</keyword>